<protein>
    <submittedName>
        <fullName evidence="4">Dynamin-related GTPase</fullName>
    </submittedName>
</protein>
<dbReference type="GO" id="GO:0008017">
    <property type="term" value="F:microtubule binding"/>
    <property type="evidence" value="ECO:0007669"/>
    <property type="project" value="TreeGrafter"/>
</dbReference>
<feature type="region of interest" description="Disordered" evidence="1">
    <location>
        <begin position="702"/>
        <end position="791"/>
    </location>
</feature>
<dbReference type="InterPro" id="IPR001849">
    <property type="entry name" value="PH_domain"/>
</dbReference>
<feature type="compositionally biased region" description="Gly residues" evidence="1">
    <location>
        <begin position="278"/>
        <end position="287"/>
    </location>
</feature>
<comment type="caution">
    <text evidence="4">The sequence shown here is derived from an EMBL/GenBank/DDBJ whole genome shotgun (WGS) entry which is preliminary data.</text>
</comment>
<feature type="compositionally biased region" description="Low complexity" evidence="1">
    <location>
        <begin position="267"/>
        <end position="277"/>
    </location>
</feature>
<feature type="region of interest" description="Disordered" evidence="1">
    <location>
        <begin position="243"/>
        <end position="287"/>
    </location>
</feature>
<feature type="region of interest" description="Disordered" evidence="1">
    <location>
        <begin position="436"/>
        <end position="483"/>
    </location>
</feature>
<dbReference type="SMART" id="SM00233">
    <property type="entry name" value="PH"/>
    <property type="match status" value="1"/>
</dbReference>
<dbReference type="PROSITE" id="PS50003">
    <property type="entry name" value="PH_DOMAIN"/>
    <property type="match status" value="1"/>
</dbReference>
<dbReference type="STRING" id="307507.A0A2V0NPP1"/>
<evidence type="ECO:0000259" key="2">
    <source>
        <dbReference type="PROSITE" id="PS50003"/>
    </source>
</evidence>
<keyword evidence="5" id="KW-1185">Reference proteome</keyword>
<evidence type="ECO:0000313" key="4">
    <source>
        <dbReference type="EMBL" id="GBF88522.1"/>
    </source>
</evidence>
<dbReference type="AlphaFoldDB" id="A0A2V0NPP1"/>
<dbReference type="InterPro" id="IPR000375">
    <property type="entry name" value="Dynamin_stalk"/>
</dbReference>
<evidence type="ECO:0000259" key="3">
    <source>
        <dbReference type="PROSITE" id="PS51388"/>
    </source>
</evidence>
<dbReference type="GO" id="GO:0003924">
    <property type="term" value="F:GTPase activity"/>
    <property type="evidence" value="ECO:0007669"/>
    <property type="project" value="InterPro"/>
</dbReference>
<dbReference type="EMBL" id="BDRX01000005">
    <property type="protein sequence ID" value="GBF88522.1"/>
    <property type="molecule type" value="Genomic_DNA"/>
</dbReference>
<feature type="compositionally biased region" description="Low complexity" evidence="1">
    <location>
        <begin position="436"/>
        <end position="461"/>
    </location>
</feature>
<dbReference type="GO" id="GO:0005525">
    <property type="term" value="F:GTP binding"/>
    <property type="evidence" value="ECO:0007669"/>
    <property type="project" value="UniProtKB-KW"/>
</dbReference>
<accession>A0A2V0NPP1</accession>
<dbReference type="InParanoid" id="A0A2V0NPP1"/>
<dbReference type="InterPro" id="IPR022812">
    <property type="entry name" value="Dynamin"/>
</dbReference>
<dbReference type="InterPro" id="IPR020850">
    <property type="entry name" value="GED_dom"/>
</dbReference>
<dbReference type="GO" id="GO:0005737">
    <property type="term" value="C:cytoplasm"/>
    <property type="evidence" value="ECO:0007669"/>
    <property type="project" value="TreeGrafter"/>
</dbReference>
<dbReference type="InterPro" id="IPR011993">
    <property type="entry name" value="PH-like_dom_sf"/>
</dbReference>
<dbReference type="GO" id="GO:0016020">
    <property type="term" value="C:membrane"/>
    <property type="evidence" value="ECO:0007669"/>
    <property type="project" value="TreeGrafter"/>
</dbReference>
<evidence type="ECO:0000256" key="1">
    <source>
        <dbReference type="SAM" id="MobiDB-lite"/>
    </source>
</evidence>
<dbReference type="PROSITE" id="PS51388">
    <property type="entry name" value="GED"/>
    <property type="match status" value="1"/>
</dbReference>
<dbReference type="GO" id="GO:0005874">
    <property type="term" value="C:microtubule"/>
    <property type="evidence" value="ECO:0007669"/>
    <property type="project" value="TreeGrafter"/>
</dbReference>
<dbReference type="Pfam" id="PF00169">
    <property type="entry name" value="PH"/>
    <property type="match status" value="1"/>
</dbReference>
<feature type="domain" description="GED" evidence="3">
    <location>
        <begin position="572"/>
        <end position="665"/>
    </location>
</feature>
<feature type="compositionally biased region" description="Gly residues" evidence="1">
    <location>
        <begin position="735"/>
        <end position="746"/>
    </location>
</feature>
<dbReference type="SMART" id="SM00302">
    <property type="entry name" value="GED"/>
    <property type="match status" value="1"/>
</dbReference>
<dbReference type="OrthoDB" id="5562561at2759"/>
<dbReference type="Pfam" id="PF01031">
    <property type="entry name" value="Dynamin_M"/>
    <property type="match status" value="1"/>
</dbReference>
<dbReference type="PANTHER" id="PTHR11566">
    <property type="entry name" value="DYNAMIN"/>
    <property type="match status" value="1"/>
</dbReference>
<dbReference type="Gene3D" id="2.30.29.30">
    <property type="entry name" value="Pleckstrin-homology domain (PH domain)/Phosphotyrosine-binding domain (PTB)"/>
    <property type="match status" value="1"/>
</dbReference>
<name>A0A2V0NPP1_9CHLO</name>
<sequence>MTDKVEIPTIALTQVVERLTERRIAVEKAVTTLGEAPSGLRDVFELCRGFERAFTNIVNESPAANKIKEAFFSEKGLAGNVQKLPLEKVFELESIKKITKIADGYQPHMVSPERGLRLMATRALDQVEGPVTTCVSAVYSMLVSAAREAAAVAGEHTEAALSGKVPLNVPEFKNFIMPAVIKALDEWRLEAEKMSKMLVDMERSYITAGFFRYTMYRRYAAMQQQNVLQAALAKGQAKSQKKGLANFLPGSGGGGADQDGLPPPAPGSATPPAARGGSSSGGVGGGMNLSSLTDPSDYLASHLDKKVNEDSARGSLPVQGWRWQKRFFIVSDSQRALFYFKTPDDVPKPNGLRARIDLTACIVDDLDEAGNARPQVGSAMVEMQRGDKASLLLRVRSADPRRPCVKDHNNIVLRAENVHSKYEWIARLQRATVAAPATQQQQLERQSQNADSALSPSSSTSGEVSIGLATVAGPPPPGSIPVPVEADLERRLSLDNMSNTRLGQGAKFFRADDLRDDHGRLLPAPGVVLLPGGPPAQGGKGAAARLQSMISGATSKPLTVQETWEGRYDQLMEQFGQDMCLYMRMVCDTIVTTVPKSVVHCLVRKAEKNLLNHLFGYVHKMSPEELNRMLQEDDSVVRKRVAVRELYDRVKMSIDDVQYLQEKIKRKDLDGDAVAVNAEVLALAAMTEMLTGDQRRRYSDLIKSPHLPEMRPPVPLSHMDRPKRLPSAPQSLLEGGAGSGGGGGSGATSPKSGAPRRAAPPGPPGRVSSGGAANGVPQTPTARRAPPPPPK</sequence>
<dbReference type="Pfam" id="PF02212">
    <property type="entry name" value="GED"/>
    <property type="match status" value="1"/>
</dbReference>
<feature type="domain" description="PH" evidence="2">
    <location>
        <begin position="309"/>
        <end position="433"/>
    </location>
</feature>
<dbReference type="Gene3D" id="1.20.120.1240">
    <property type="entry name" value="Dynamin, middle domain"/>
    <property type="match status" value="2"/>
</dbReference>
<dbReference type="PANTHER" id="PTHR11566:SF21">
    <property type="entry name" value="DYNAMIN RELATED PROTEIN 1, ISOFORM A"/>
    <property type="match status" value="1"/>
</dbReference>
<reference evidence="4 5" key="1">
    <citation type="journal article" date="2018" name="Sci. Rep.">
        <title>Raphidocelis subcapitata (=Pseudokirchneriella subcapitata) provides an insight into genome evolution and environmental adaptations in the Sphaeropleales.</title>
        <authorList>
            <person name="Suzuki S."/>
            <person name="Yamaguchi H."/>
            <person name="Nakajima N."/>
            <person name="Kawachi M."/>
        </authorList>
    </citation>
    <scope>NUCLEOTIDE SEQUENCE [LARGE SCALE GENOMIC DNA]</scope>
    <source>
        <strain evidence="4 5">NIES-35</strain>
    </source>
</reference>
<organism evidence="4 5">
    <name type="scientific">Raphidocelis subcapitata</name>
    <dbReference type="NCBI Taxonomy" id="307507"/>
    <lineage>
        <taxon>Eukaryota</taxon>
        <taxon>Viridiplantae</taxon>
        <taxon>Chlorophyta</taxon>
        <taxon>core chlorophytes</taxon>
        <taxon>Chlorophyceae</taxon>
        <taxon>CS clade</taxon>
        <taxon>Sphaeropleales</taxon>
        <taxon>Selenastraceae</taxon>
        <taxon>Raphidocelis</taxon>
    </lineage>
</organism>
<gene>
    <name evidence="4" type="ORF">Rsub_01237</name>
</gene>
<proteinExistence type="predicted"/>
<dbReference type="Proteomes" id="UP000247498">
    <property type="component" value="Unassembled WGS sequence"/>
</dbReference>
<dbReference type="SUPFAM" id="SSF50729">
    <property type="entry name" value="PH domain-like"/>
    <property type="match status" value="1"/>
</dbReference>
<dbReference type="InterPro" id="IPR003130">
    <property type="entry name" value="GED"/>
</dbReference>
<evidence type="ECO:0000313" key="5">
    <source>
        <dbReference type="Proteomes" id="UP000247498"/>
    </source>
</evidence>